<accession>A0A139H388</accession>
<keyword evidence="2" id="KW-1185">Reference proteome</keyword>
<protein>
    <submittedName>
        <fullName evidence="1">Uncharacterized protein</fullName>
    </submittedName>
</protein>
<organism evidence="1 2">
    <name type="scientific">Pseudocercospora eumusae</name>
    <dbReference type="NCBI Taxonomy" id="321146"/>
    <lineage>
        <taxon>Eukaryota</taxon>
        <taxon>Fungi</taxon>
        <taxon>Dikarya</taxon>
        <taxon>Ascomycota</taxon>
        <taxon>Pezizomycotina</taxon>
        <taxon>Dothideomycetes</taxon>
        <taxon>Dothideomycetidae</taxon>
        <taxon>Mycosphaerellales</taxon>
        <taxon>Mycosphaerellaceae</taxon>
        <taxon>Pseudocercospora</taxon>
    </lineage>
</organism>
<evidence type="ECO:0000313" key="2">
    <source>
        <dbReference type="Proteomes" id="UP000070133"/>
    </source>
</evidence>
<sequence>MREDALAYAGKGNFPADYPVKPKGKGKKLVALSMQEKNVRSGSRFVPYLTGPFSTGPQKPNLAAVSSLKIAGLGYEHICTTRSDEKALPGRSVSACLCAASNYFALASFSA</sequence>
<dbReference type="EMBL" id="LFZN01000159">
    <property type="protein sequence ID" value="KXS96923.1"/>
    <property type="molecule type" value="Genomic_DNA"/>
</dbReference>
<name>A0A139H388_9PEZI</name>
<evidence type="ECO:0000313" key="1">
    <source>
        <dbReference type="EMBL" id="KXS96923.1"/>
    </source>
</evidence>
<proteinExistence type="predicted"/>
<comment type="caution">
    <text evidence="1">The sequence shown here is derived from an EMBL/GenBank/DDBJ whole genome shotgun (WGS) entry which is preliminary data.</text>
</comment>
<dbReference type="Proteomes" id="UP000070133">
    <property type="component" value="Unassembled WGS sequence"/>
</dbReference>
<gene>
    <name evidence="1" type="ORF">AC578_4232</name>
</gene>
<reference evidence="1 2" key="1">
    <citation type="submission" date="2015-07" db="EMBL/GenBank/DDBJ databases">
        <title>Comparative genomics of the Sigatoka disease complex on banana suggests a link between parallel evolutionary changes in Pseudocercospora fijiensis and Pseudocercospora eumusae and increased virulence on the banana host.</title>
        <authorList>
            <person name="Chang T.-C."/>
            <person name="Salvucci A."/>
            <person name="Crous P.W."/>
            <person name="Stergiopoulos I."/>
        </authorList>
    </citation>
    <scope>NUCLEOTIDE SEQUENCE [LARGE SCALE GENOMIC DNA]</scope>
    <source>
        <strain evidence="1 2">CBS 114824</strain>
    </source>
</reference>
<dbReference type="AlphaFoldDB" id="A0A139H388"/>